<gene>
    <name evidence="3" type="ORF">M9Y10_034266</name>
</gene>
<dbReference type="InterPro" id="IPR036691">
    <property type="entry name" value="Endo/exonu/phosph_ase_sf"/>
</dbReference>
<dbReference type="EMBL" id="JAPFFF010000005">
    <property type="protein sequence ID" value="KAK8889517.1"/>
    <property type="molecule type" value="Genomic_DNA"/>
</dbReference>
<reference evidence="3 4" key="1">
    <citation type="submission" date="2024-04" db="EMBL/GenBank/DDBJ databases">
        <title>Tritrichomonas musculus Genome.</title>
        <authorList>
            <person name="Alves-Ferreira E."/>
            <person name="Grigg M."/>
            <person name="Lorenzi H."/>
            <person name="Galac M."/>
        </authorList>
    </citation>
    <scope>NUCLEOTIDE SEQUENCE [LARGE SCALE GENOMIC DNA]</scope>
    <source>
        <strain evidence="3 4">EAF2021</strain>
    </source>
</reference>
<dbReference type="SMART" id="SM00128">
    <property type="entry name" value="IPPc"/>
    <property type="match status" value="1"/>
</dbReference>
<evidence type="ECO:0000313" key="4">
    <source>
        <dbReference type="Proteomes" id="UP001470230"/>
    </source>
</evidence>
<sequence length="715" mass="80878">MAAAYNIFDSASLNFERWVDCDASRIDDNSSYVLSVYRDKLTLSKLYFAIQKTQNGPLMCFIPLSKEVEAVMNESKMMLTFTKYNNVSVIFSILSTQSFELILSEICIGIFETNVPYDKYKGQNVMFLESIKSSQTLVSSILENKRYVQVGKSFSYMSPIVSSNNHLDLWKDRIYSMNSGFVTEERDLRITFLTWNVASVHPKATVLNEISNAFTNGASKSDIIFIALQEIDMSVVSVVSGSSKKVKDQWSRIIHLAVIHQNGEYTIAAESNLGGVFAALIFRHNLLPAPVCGDLKQIRLGAHGFAANKGAIIFPFNVGAARFIFMGCHLTAGSGSDKLDERNQQLRQLMRLVGGNYDYLAIIGDLNYRIDLTYEKCIEYINTNNIKELLLRDQLRQSRKRDPNLNLLKEPNQTFMPTYKFDMDSDVYDTSQKHRVPSYTDRILLRRGRKRLAVGNIASPVYNISNKPTLNFPSMPVCVDFFRGTCKFSDHRSVLCAYKFKIPYVNEEKLDILSKDTDEKVKEIRYAMSPSAKFDPSSILVDNNAPFPQTFSVAIENARSAWADWHTNKISEIELSPSRGLLLPKRTQKITLKVLKPIQTVTVSASIINGENAALVISSDPNVVDQTENHALQQQAQSQQPPQLQQRHNSPTHFRPMAAYPMSLQPKKILSSKPQFGPGDYSSVTKQRSNHQQEQQQQQKKDDDDDDDDDTIISL</sequence>
<feature type="compositionally biased region" description="Low complexity" evidence="1">
    <location>
        <begin position="631"/>
        <end position="646"/>
    </location>
</feature>
<dbReference type="Gene3D" id="3.60.10.10">
    <property type="entry name" value="Endonuclease/exonuclease/phosphatase"/>
    <property type="match status" value="1"/>
</dbReference>
<evidence type="ECO:0000259" key="2">
    <source>
        <dbReference type="SMART" id="SM00128"/>
    </source>
</evidence>
<keyword evidence="4" id="KW-1185">Reference proteome</keyword>
<dbReference type="InterPro" id="IPR000300">
    <property type="entry name" value="IPPc"/>
</dbReference>
<feature type="compositionally biased region" description="Acidic residues" evidence="1">
    <location>
        <begin position="703"/>
        <end position="715"/>
    </location>
</feature>
<dbReference type="InterPro" id="IPR046985">
    <property type="entry name" value="IP5"/>
</dbReference>
<evidence type="ECO:0000256" key="1">
    <source>
        <dbReference type="SAM" id="MobiDB-lite"/>
    </source>
</evidence>
<dbReference type="Pfam" id="PF22669">
    <property type="entry name" value="Exo_endo_phos2"/>
    <property type="match status" value="1"/>
</dbReference>
<comment type="caution">
    <text evidence="3">The sequence shown here is derived from an EMBL/GenBank/DDBJ whole genome shotgun (WGS) entry which is preliminary data.</text>
</comment>
<name>A0ABR2KGE5_9EUKA</name>
<proteinExistence type="predicted"/>
<feature type="region of interest" description="Disordered" evidence="1">
    <location>
        <begin position="630"/>
        <end position="715"/>
    </location>
</feature>
<feature type="domain" description="Inositol polyphosphate-related phosphatase" evidence="2">
    <location>
        <begin position="186"/>
        <end position="506"/>
    </location>
</feature>
<accession>A0ABR2KGE5</accession>
<evidence type="ECO:0000313" key="3">
    <source>
        <dbReference type="EMBL" id="KAK8889517.1"/>
    </source>
</evidence>
<dbReference type="PANTHER" id="PTHR11200:SF300">
    <property type="entry name" value="TYPE II INOSITOL 1,4,5-TRISPHOSPHATE 5-PHOSPHATASE"/>
    <property type="match status" value="1"/>
</dbReference>
<organism evidence="3 4">
    <name type="scientific">Tritrichomonas musculus</name>
    <dbReference type="NCBI Taxonomy" id="1915356"/>
    <lineage>
        <taxon>Eukaryota</taxon>
        <taxon>Metamonada</taxon>
        <taxon>Parabasalia</taxon>
        <taxon>Tritrichomonadida</taxon>
        <taxon>Tritrichomonadidae</taxon>
        <taxon>Tritrichomonas</taxon>
    </lineage>
</organism>
<dbReference type="PANTHER" id="PTHR11200">
    <property type="entry name" value="INOSITOL 5-PHOSPHATASE"/>
    <property type="match status" value="1"/>
</dbReference>
<dbReference type="Proteomes" id="UP001470230">
    <property type="component" value="Unassembled WGS sequence"/>
</dbReference>
<protein>
    <recommendedName>
        <fullName evidence="2">Inositol polyphosphate-related phosphatase domain-containing protein</fullName>
    </recommendedName>
</protein>
<dbReference type="SUPFAM" id="SSF56219">
    <property type="entry name" value="DNase I-like"/>
    <property type="match status" value="1"/>
</dbReference>